<dbReference type="SUPFAM" id="SSF57625">
    <property type="entry name" value="Invertebrate chitin-binding proteins"/>
    <property type="match status" value="1"/>
</dbReference>
<name>A0A9W2YNU6_BIOGL</name>
<proteinExistence type="predicted"/>
<dbReference type="GO" id="GO:0005576">
    <property type="term" value="C:extracellular region"/>
    <property type="evidence" value="ECO:0007669"/>
    <property type="project" value="InterPro"/>
</dbReference>
<dbReference type="Pfam" id="PF01607">
    <property type="entry name" value="CBM_14"/>
    <property type="match status" value="1"/>
</dbReference>
<dbReference type="InterPro" id="IPR036508">
    <property type="entry name" value="Chitin-bd_dom_sf"/>
</dbReference>
<gene>
    <name evidence="5" type="primary">LOC106074008</name>
</gene>
<dbReference type="Proteomes" id="UP001165740">
    <property type="component" value="Chromosome 13"/>
</dbReference>
<sequence>MFSILVLVTLVTAVAGQSNLCAAPNGDFPNPSSEQCTTYFRCIQGTPILLRCPGNQRFEFLFRVCRPQAEVDCNRQLEVFAAPTVVQGLGGLGGLANLGGLAGAGLGGLGGGIAGGVAGGLAGGLGGGLGGVGALGGGGLAGGGLINLLSQLDGGDGDGNNGNNGLATVLALSAILNQRNGASPPQGAFGQLQLAPAIPAQNTQWQQPQTFSKPSNGHLAGQGTPFTTDDGRTFVIYPQLANLQLAPGGAQGIALPSGAEGTVLSNNMNSAPNVGQGLRGPGQWRRKHRQLKPGRLEVGQSDDENQSFFGQPPNSFSNSEMGVAGNKTNTTSIEFKL</sequence>
<dbReference type="GO" id="GO:0008061">
    <property type="term" value="F:chitin binding"/>
    <property type="evidence" value="ECO:0007669"/>
    <property type="project" value="InterPro"/>
</dbReference>
<dbReference type="InterPro" id="IPR002557">
    <property type="entry name" value="Chitin-bd_dom"/>
</dbReference>
<dbReference type="RefSeq" id="XP_055864351.1">
    <property type="nucleotide sequence ID" value="XM_056008376.1"/>
</dbReference>
<evidence type="ECO:0000256" key="1">
    <source>
        <dbReference type="SAM" id="MobiDB-lite"/>
    </source>
</evidence>
<evidence type="ECO:0000313" key="4">
    <source>
        <dbReference type="Proteomes" id="UP001165740"/>
    </source>
</evidence>
<dbReference type="OrthoDB" id="6161725at2759"/>
<keyword evidence="2" id="KW-0732">Signal</keyword>
<protein>
    <submittedName>
        <fullName evidence="5">WAG22 antigen-like</fullName>
    </submittedName>
</protein>
<feature type="compositionally biased region" description="Polar residues" evidence="1">
    <location>
        <begin position="306"/>
        <end position="337"/>
    </location>
</feature>
<feature type="signal peptide" evidence="2">
    <location>
        <begin position="1"/>
        <end position="16"/>
    </location>
</feature>
<feature type="domain" description="Chitin-binding type-2" evidence="3">
    <location>
        <begin position="18"/>
        <end position="75"/>
    </location>
</feature>
<feature type="chain" id="PRO_5040834377" evidence="2">
    <location>
        <begin position="17"/>
        <end position="337"/>
    </location>
</feature>
<keyword evidence="4" id="KW-1185">Reference proteome</keyword>
<evidence type="ECO:0000259" key="3">
    <source>
        <dbReference type="PROSITE" id="PS50940"/>
    </source>
</evidence>
<reference evidence="5" key="1">
    <citation type="submission" date="2025-08" db="UniProtKB">
        <authorList>
            <consortium name="RefSeq"/>
        </authorList>
    </citation>
    <scope>IDENTIFICATION</scope>
</reference>
<evidence type="ECO:0000313" key="5">
    <source>
        <dbReference type="RefSeq" id="XP_055864351.1"/>
    </source>
</evidence>
<dbReference type="SMART" id="SM00494">
    <property type="entry name" value="ChtBD2"/>
    <property type="match status" value="1"/>
</dbReference>
<evidence type="ECO:0000256" key="2">
    <source>
        <dbReference type="SAM" id="SignalP"/>
    </source>
</evidence>
<accession>A0A9W2YNU6</accession>
<feature type="region of interest" description="Disordered" evidence="1">
    <location>
        <begin position="295"/>
        <end position="337"/>
    </location>
</feature>
<dbReference type="Gene3D" id="2.170.140.10">
    <property type="entry name" value="Chitin binding domain"/>
    <property type="match status" value="1"/>
</dbReference>
<organism evidence="4 5">
    <name type="scientific">Biomphalaria glabrata</name>
    <name type="common">Bloodfluke planorb</name>
    <name type="synonym">Freshwater snail</name>
    <dbReference type="NCBI Taxonomy" id="6526"/>
    <lineage>
        <taxon>Eukaryota</taxon>
        <taxon>Metazoa</taxon>
        <taxon>Spiralia</taxon>
        <taxon>Lophotrochozoa</taxon>
        <taxon>Mollusca</taxon>
        <taxon>Gastropoda</taxon>
        <taxon>Heterobranchia</taxon>
        <taxon>Euthyneura</taxon>
        <taxon>Panpulmonata</taxon>
        <taxon>Hygrophila</taxon>
        <taxon>Lymnaeoidea</taxon>
        <taxon>Planorbidae</taxon>
        <taxon>Biomphalaria</taxon>
    </lineage>
</organism>
<dbReference type="PROSITE" id="PS50940">
    <property type="entry name" value="CHIT_BIND_II"/>
    <property type="match status" value="1"/>
</dbReference>
<dbReference type="GeneID" id="106074008"/>
<dbReference type="AlphaFoldDB" id="A0A9W2YNU6"/>